<evidence type="ECO:0000256" key="1">
    <source>
        <dbReference type="ARBA" id="ARBA00005395"/>
    </source>
</evidence>
<dbReference type="CDD" id="cd04301">
    <property type="entry name" value="NAT_SF"/>
    <property type="match status" value="1"/>
</dbReference>
<feature type="domain" description="N-acetyltransferase" evidence="5">
    <location>
        <begin position="15"/>
        <end position="162"/>
    </location>
</feature>
<evidence type="ECO:0000313" key="7">
    <source>
        <dbReference type="Proteomes" id="UP001211044"/>
    </source>
</evidence>
<accession>A0AB38XQW1</accession>
<dbReference type="GO" id="GO:0008999">
    <property type="term" value="F:protein-N-terminal-alanine acetyltransferase activity"/>
    <property type="evidence" value="ECO:0007669"/>
    <property type="project" value="UniProtKB-EC"/>
</dbReference>
<evidence type="ECO:0000313" key="6">
    <source>
        <dbReference type="EMBL" id="WCE46669.1"/>
    </source>
</evidence>
<gene>
    <name evidence="6" type="primary">rimI</name>
    <name evidence="6" type="ORF">PIG85_03215</name>
</gene>
<dbReference type="InterPro" id="IPR016181">
    <property type="entry name" value="Acyl_CoA_acyltransferase"/>
</dbReference>
<dbReference type="Proteomes" id="UP001211044">
    <property type="component" value="Chromosome"/>
</dbReference>
<keyword evidence="2" id="KW-0963">Cytoplasm</keyword>
<dbReference type="InterPro" id="IPR006464">
    <property type="entry name" value="AcTrfase_RimI/Ard1"/>
</dbReference>
<dbReference type="Gene3D" id="3.40.630.30">
    <property type="match status" value="1"/>
</dbReference>
<evidence type="ECO:0000259" key="5">
    <source>
        <dbReference type="PROSITE" id="PS51186"/>
    </source>
</evidence>
<dbReference type="InterPro" id="IPR050680">
    <property type="entry name" value="YpeA/RimI_acetyltransf"/>
</dbReference>
<dbReference type="PANTHER" id="PTHR43420">
    <property type="entry name" value="ACETYLTRANSFERASE"/>
    <property type="match status" value="1"/>
</dbReference>
<evidence type="ECO:0000256" key="3">
    <source>
        <dbReference type="ARBA" id="ARBA00022679"/>
    </source>
</evidence>
<sequence>MSERTLHAEAPAGEFHLVKLGPQWVEQIASLESALFGGEAWNKQTLVAELSRPDREYVGALAGQDSSVLLGYGGARYAGDQADVMTVATIPEARRRGIASAIVAWIDEASRRRSASSIFLEVRSKNLAAQRIYKRAGYEALGRIKRYYRLPPDDAVRMGKKL</sequence>
<dbReference type="PANTHER" id="PTHR43420:SF47">
    <property type="entry name" value="N-ACETYLTRANSFERASE DOMAIN-CONTAINING PROTEIN"/>
    <property type="match status" value="1"/>
</dbReference>
<proteinExistence type="inferred from homology"/>
<dbReference type="PROSITE" id="PS51186">
    <property type="entry name" value="GNAT"/>
    <property type="match status" value="1"/>
</dbReference>
<dbReference type="EMBL" id="CP116394">
    <property type="protein sequence ID" value="WCE46669.1"/>
    <property type="molecule type" value="Genomic_DNA"/>
</dbReference>
<keyword evidence="4 6" id="KW-0012">Acyltransferase</keyword>
<reference evidence="6" key="1">
    <citation type="submission" date="2023-01" db="EMBL/GenBank/DDBJ databases">
        <title>Comparative Genomic Analysis of the Clinically-Derived Winkia Strain NY0527 Provides Evidence into the Taxonomic Reassignment of Winkia neuii and Characterizes Their Virulence Traits.</title>
        <authorList>
            <person name="Cai X."/>
            <person name="Peng Y."/>
            <person name="Li M."/>
            <person name="Qiu Y."/>
            <person name="Wang Y."/>
            <person name="Xu L."/>
            <person name="Hou Q."/>
        </authorList>
    </citation>
    <scope>NUCLEOTIDE SEQUENCE</scope>
    <source>
        <strain evidence="6">NY0527</strain>
    </source>
</reference>
<dbReference type="EC" id="2.3.1.266" evidence="6"/>
<dbReference type="GO" id="GO:0005840">
    <property type="term" value="C:ribosome"/>
    <property type="evidence" value="ECO:0007669"/>
    <property type="project" value="UniProtKB-KW"/>
</dbReference>
<protein>
    <submittedName>
        <fullName evidence="6">Ribosomal protein S18-alanine N-acetyltransferase</fullName>
        <ecNumber evidence="6">2.3.1.266</ecNumber>
    </submittedName>
</protein>
<dbReference type="NCBIfam" id="TIGR01575">
    <property type="entry name" value="rimI"/>
    <property type="match status" value="1"/>
</dbReference>
<keyword evidence="6" id="KW-0689">Ribosomal protein</keyword>
<dbReference type="KEGG" id="wne:PIG85_03215"/>
<organism evidence="6 7">
    <name type="scientific">Winkia neuii subsp. anitrata</name>
    <dbReference type="NCBI Taxonomy" id="29318"/>
    <lineage>
        <taxon>Bacteria</taxon>
        <taxon>Bacillati</taxon>
        <taxon>Actinomycetota</taxon>
        <taxon>Actinomycetes</taxon>
        <taxon>Actinomycetales</taxon>
        <taxon>Actinomycetaceae</taxon>
        <taxon>Winkia</taxon>
    </lineage>
</organism>
<evidence type="ECO:0000256" key="4">
    <source>
        <dbReference type="ARBA" id="ARBA00023315"/>
    </source>
</evidence>
<keyword evidence="3 6" id="KW-0808">Transferase</keyword>
<keyword evidence="6" id="KW-0687">Ribonucleoprotein</keyword>
<dbReference type="AlphaFoldDB" id="A0AB38XQW1"/>
<name>A0AB38XQW1_9ACTO</name>
<dbReference type="SUPFAM" id="SSF55729">
    <property type="entry name" value="Acyl-CoA N-acyltransferases (Nat)"/>
    <property type="match status" value="1"/>
</dbReference>
<dbReference type="RefSeq" id="WP_004805849.1">
    <property type="nucleotide sequence ID" value="NZ_CP116394.1"/>
</dbReference>
<dbReference type="InterPro" id="IPR000182">
    <property type="entry name" value="GNAT_dom"/>
</dbReference>
<dbReference type="Pfam" id="PF00583">
    <property type="entry name" value="Acetyltransf_1"/>
    <property type="match status" value="1"/>
</dbReference>
<comment type="similarity">
    <text evidence="1">Belongs to the acetyltransferase family. RimI subfamily.</text>
</comment>
<evidence type="ECO:0000256" key="2">
    <source>
        <dbReference type="ARBA" id="ARBA00022490"/>
    </source>
</evidence>